<name>A0A7J6F253_CANSA</name>
<dbReference type="PANTHER" id="PTHR44750:SF1">
    <property type="entry name" value="GLUTATHIONE S-TRANSFERASE T1-RELATED"/>
    <property type="match status" value="1"/>
</dbReference>
<evidence type="ECO:0000313" key="4">
    <source>
        <dbReference type="Proteomes" id="UP000583929"/>
    </source>
</evidence>
<accession>A0A7J6F253</accession>
<dbReference type="Proteomes" id="UP000583929">
    <property type="component" value="Unassembled WGS sequence"/>
</dbReference>
<dbReference type="Proteomes" id="UP000525078">
    <property type="component" value="Unassembled WGS sequence"/>
</dbReference>
<dbReference type="PANTHER" id="PTHR44750">
    <property type="entry name" value="GLUTATHIONE S-TRANSFERASE T1-RELATED"/>
    <property type="match status" value="1"/>
</dbReference>
<dbReference type="EMBL" id="JAATIP010000164">
    <property type="protein sequence ID" value="KAF4364797.1"/>
    <property type="molecule type" value="Genomic_DNA"/>
</dbReference>
<dbReference type="AlphaFoldDB" id="A0A7J6F253"/>
<comment type="caution">
    <text evidence="1">The sequence shown here is derived from an EMBL/GenBank/DDBJ whole genome shotgun (WGS) entry which is preliminary data.</text>
</comment>
<sequence length="120" mass="13423">MDNLFYHPISDASKFHVHYFRYPADLFRRAKINSVLDWHHSNLRPGAASAKFVLFTVLGSAPGIQPNPQAASEAEKILSSSLSKLKSREHLALGKAMSFISRRKTIIESIENTSINTKAK</sequence>
<keyword evidence="4" id="KW-1185">Reference proteome</keyword>
<dbReference type="SUPFAM" id="SSF47616">
    <property type="entry name" value="GST C-terminal domain-like"/>
    <property type="match status" value="1"/>
</dbReference>
<evidence type="ECO:0000313" key="2">
    <source>
        <dbReference type="EMBL" id="KAF4392819.1"/>
    </source>
</evidence>
<proteinExistence type="predicted"/>
<dbReference type="Gene3D" id="1.20.1050.10">
    <property type="match status" value="1"/>
</dbReference>
<organism evidence="1 3">
    <name type="scientific">Cannabis sativa</name>
    <name type="common">Hemp</name>
    <name type="synonym">Marijuana</name>
    <dbReference type="NCBI Taxonomy" id="3483"/>
    <lineage>
        <taxon>Eukaryota</taxon>
        <taxon>Viridiplantae</taxon>
        <taxon>Streptophyta</taxon>
        <taxon>Embryophyta</taxon>
        <taxon>Tracheophyta</taxon>
        <taxon>Spermatophyta</taxon>
        <taxon>Magnoliopsida</taxon>
        <taxon>eudicotyledons</taxon>
        <taxon>Gunneridae</taxon>
        <taxon>Pentapetalae</taxon>
        <taxon>rosids</taxon>
        <taxon>fabids</taxon>
        <taxon>Rosales</taxon>
        <taxon>Cannabaceae</taxon>
        <taxon>Cannabis</taxon>
    </lineage>
</organism>
<dbReference type="EMBL" id="JAATIQ010000050">
    <property type="protein sequence ID" value="KAF4392819.1"/>
    <property type="molecule type" value="Genomic_DNA"/>
</dbReference>
<evidence type="ECO:0000313" key="1">
    <source>
        <dbReference type="EMBL" id="KAF4364797.1"/>
    </source>
</evidence>
<gene>
    <name evidence="1" type="ORF">F8388_018473</name>
    <name evidence="2" type="ORF">G4B88_011814</name>
</gene>
<protein>
    <submittedName>
        <fullName evidence="1">Uncharacterized protein</fullName>
    </submittedName>
</protein>
<reference evidence="3 4" key="1">
    <citation type="journal article" date="2020" name="bioRxiv">
        <title>Sequence and annotation of 42 cannabis genomes reveals extensive copy number variation in cannabinoid synthesis and pathogen resistance genes.</title>
        <authorList>
            <person name="Mckernan K.J."/>
            <person name="Helbert Y."/>
            <person name="Kane L.T."/>
            <person name="Ebling H."/>
            <person name="Zhang L."/>
            <person name="Liu B."/>
            <person name="Eaton Z."/>
            <person name="Mclaughlin S."/>
            <person name="Kingan S."/>
            <person name="Baybayan P."/>
            <person name="Concepcion G."/>
            <person name="Jordan M."/>
            <person name="Riva A."/>
            <person name="Barbazuk W."/>
            <person name="Harkins T."/>
        </authorList>
    </citation>
    <scope>NUCLEOTIDE SEQUENCE [LARGE SCALE GENOMIC DNA]</scope>
    <source>
        <strain evidence="3 4">cv. Jamaican Lion 4</strain>
        <strain evidence="2">Father</strain>
        <strain evidence="1">Mother</strain>
        <tissue evidence="1">Leaf</tissue>
    </source>
</reference>
<evidence type="ECO:0000313" key="3">
    <source>
        <dbReference type="Proteomes" id="UP000525078"/>
    </source>
</evidence>
<dbReference type="InterPro" id="IPR043377">
    <property type="entry name" value="GSTT1/2/3"/>
</dbReference>
<dbReference type="InterPro" id="IPR036282">
    <property type="entry name" value="Glutathione-S-Trfase_C_sf"/>
</dbReference>